<evidence type="ECO:0000256" key="7">
    <source>
        <dbReference type="ARBA" id="ARBA00023014"/>
    </source>
</evidence>
<dbReference type="PROSITE" id="PS51085">
    <property type="entry name" value="2FE2S_FER_2"/>
    <property type="match status" value="1"/>
</dbReference>
<evidence type="ECO:0000259" key="9">
    <source>
        <dbReference type="PROSITE" id="PS51085"/>
    </source>
</evidence>
<dbReference type="InterPro" id="IPR012675">
    <property type="entry name" value="Beta-grasp_dom_sf"/>
</dbReference>
<dbReference type="KEGG" id="vaq:FIV01_19550"/>
<dbReference type="CDD" id="cd00207">
    <property type="entry name" value="fer2"/>
    <property type="match status" value="1"/>
</dbReference>
<evidence type="ECO:0000313" key="10">
    <source>
        <dbReference type="EMBL" id="QFT28598.1"/>
    </source>
</evidence>
<proteinExistence type="inferred from homology"/>
<accession>A0A5P9CQS4</accession>
<name>A0A5P9CQS4_9VIBR</name>
<evidence type="ECO:0000313" key="11">
    <source>
        <dbReference type="Proteomes" id="UP000326936"/>
    </source>
</evidence>
<evidence type="ECO:0000256" key="1">
    <source>
        <dbReference type="ARBA" id="ARBA00007874"/>
    </source>
</evidence>
<evidence type="ECO:0000256" key="8">
    <source>
        <dbReference type="ARBA" id="ARBA00034078"/>
    </source>
</evidence>
<comment type="cofactor">
    <cofactor evidence="8">
        <name>[2Fe-2S] cluster</name>
        <dbReference type="ChEBI" id="CHEBI:190135"/>
    </cofactor>
</comment>
<feature type="domain" description="2Fe-2S ferredoxin-type" evidence="9">
    <location>
        <begin position="2"/>
        <end position="88"/>
    </location>
</feature>
<dbReference type="GO" id="GO:0046872">
    <property type="term" value="F:metal ion binding"/>
    <property type="evidence" value="ECO:0007669"/>
    <property type="project" value="UniProtKB-KW"/>
</dbReference>
<dbReference type="SUPFAM" id="SSF54292">
    <property type="entry name" value="2Fe-2S ferredoxin-like"/>
    <property type="match status" value="1"/>
</dbReference>
<dbReference type="InterPro" id="IPR036010">
    <property type="entry name" value="2Fe-2S_ferredoxin-like_sf"/>
</dbReference>
<sequence>MPKHTIKVNGELIDCAYNQDLSLLGQLEQVGYRIPRGCGIGCCGVCKLRLSKGQVVMDHKGGISDQDIEQGYILPCCSYPTEDIEILV</sequence>
<keyword evidence="5" id="KW-0249">Electron transport</keyword>
<keyword evidence="3" id="KW-0001">2Fe-2S</keyword>
<dbReference type="InterPro" id="IPR001041">
    <property type="entry name" value="2Fe-2S_ferredoxin-type"/>
</dbReference>
<evidence type="ECO:0000256" key="6">
    <source>
        <dbReference type="ARBA" id="ARBA00023004"/>
    </source>
</evidence>
<protein>
    <submittedName>
        <fullName evidence="10">Ferredoxin-1</fullName>
    </submittedName>
</protein>
<dbReference type="EMBL" id="CP045351">
    <property type="protein sequence ID" value="QFT28598.1"/>
    <property type="molecule type" value="Genomic_DNA"/>
</dbReference>
<evidence type="ECO:0000256" key="2">
    <source>
        <dbReference type="ARBA" id="ARBA00022448"/>
    </source>
</evidence>
<dbReference type="Gene3D" id="3.10.20.30">
    <property type="match status" value="1"/>
</dbReference>
<keyword evidence="6" id="KW-0408">Iron</keyword>
<dbReference type="GO" id="GO:0051537">
    <property type="term" value="F:2 iron, 2 sulfur cluster binding"/>
    <property type="evidence" value="ECO:0007669"/>
    <property type="project" value="UniProtKB-KW"/>
</dbReference>
<evidence type="ECO:0000256" key="5">
    <source>
        <dbReference type="ARBA" id="ARBA00022982"/>
    </source>
</evidence>
<geneLocation type="plasmid" evidence="11">
    <name>pthaf100_a</name>
</geneLocation>
<dbReference type="Proteomes" id="UP000326936">
    <property type="component" value="Plasmid pTHAF100_a"/>
</dbReference>
<keyword evidence="10" id="KW-0614">Plasmid</keyword>
<dbReference type="AlphaFoldDB" id="A0A5P9CQS4"/>
<dbReference type="RefSeq" id="WP_246210489.1">
    <property type="nucleotide sequence ID" value="NZ_CBCSDK010000016.1"/>
</dbReference>
<reference evidence="10 11" key="1">
    <citation type="submission" date="2019-10" db="EMBL/GenBank/DDBJ databases">
        <title>Complete genome sequence of Vibrio sp. strain THAF100, isolated from non-filtered water from the water column of tank 6 of a marine aquarium containing stony-coral fragments. Water maintained at 26 degree C.</title>
        <authorList>
            <person name="Ruckert C."/>
            <person name="Franco A."/>
            <person name="Kalinowski J."/>
            <person name="Glaeser S."/>
        </authorList>
    </citation>
    <scope>NUCLEOTIDE SEQUENCE [LARGE SCALE GENOMIC DNA]</scope>
    <source>
        <strain evidence="10 11">THAF100</strain>
        <plasmid evidence="11">pthaf100_a</plasmid>
    </source>
</reference>
<dbReference type="PANTHER" id="PTHR43112">
    <property type="entry name" value="FERREDOXIN"/>
    <property type="match status" value="1"/>
</dbReference>
<keyword evidence="2" id="KW-0813">Transport</keyword>
<evidence type="ECO:0000256" key="4">
    <source>
        <dbReference type="ARBA" id="ARBA00022723"/>
    </source>
</evidence>
<keyword evidence="7" id="KW-0411">Iron-sulfur</keyword>
<comment type="similarity">
    <text evidence="1">Belongs to the 2Fe2S plant-type ferredoxin family.</text>
</comment>
<keyword evidence="4" id="KW-0479">Metal-binding</keyword>
<organism evidence="10 11">
    <name type="scientific">Vibrio aquimaris</name>
    <dbReference type="NCBI Taxonomy" id="2587862"/>
    <lineage>
        <taxon>Bacteria</taxon>
        <taxon>Pseudomonadati</taxon>
        <taxon>Pseudomonadota</taxon>
        <taxon>Gammaproteobacteria</taxon>
        <taxon>Vibrionales</taxon>
        <taxon>Vibrionaceae</taxon>
        <taxon>Vibrio</taxon>
    </lineage>
</organism>
<evidence type="ECO:0000256" key="3">
    <source>
        <dbReference type="ARBA" id="ARBA00022714"/>
    </source>
</evidence>
<dbReference type="PANTHER" id="PTHR43112:SF3">
    <property type="entry name" value="FERREDOXIN-2, CHLOROPLASTIC"/>
    <property type="match status" value="1"/>
</dbReference>
<dbReference type="Pfam" id="PF00111">
    <property type="entry name" value="Fer2"/>
    <property type="match status" value="1"/>
</dbReference>
<keyword evidence="11" id="KW-1185">Reference proteome</keyword>
<gene>
    <name evidence="10" type="primary">petF1</name>
    <name evidence="10" type="ORF">FIV01_19550</name>
</gene>